<comment type="similarity">
    <text evidence="2">Belongs to the RNase PH family.</text>
</comment>
<keyword evidence="4" id="KW-0271">Exosome</keyword>
<dbReference type="InterPro" id="IPR050080">
    <property type="entry name" value="RNase_PH"/>
</dbReference>
<keyword evidence="7" id="KW-1185">Reference proteome</keyword>
<proteinExistence type="inferred from homology"/>
<dbReference type="AlphaFoldDB" id="A0A6P4IF44"/>
<feature type="domain" description="Exoribonuclease phosphorolytic" evidence="6">
    <location>
        <begin position="13"/>
        <end position="133"/>
    </location>
</feature>
<dbReference type="InterPro" id="IPR001247">
    <property type="entry name" value="ExoRNase_PH_dom1"/>
</dbReference>
<dbReference type="GO" id="GO:0003723">
    <property type="term" value="F:RNA binding"/>
    <property type="evidence" value="ECO:0007669"/>
    <property type="project" value="TreeGrafter"/>
</dbReference>
<dbReference type="GO" id="GO:0016075">
    <property type="term" value="P:rRNA catabolic process"/>
    <property type="evidence" value="ECO:0007669"/>
    <property type="project" value="TreeGrafter"/>
</dbReference>
<name>A0A6P4IF44_DROKI</name>
<comment type="subcellular location">
    <subcellularLocation>
        <location evidence="1">Nucleus</location>
    </subcellularLocation>
</comment>
<evidence type="ECO:0000256" key="5">
    <source>
        <dbReference type="ARBA" id="ARBA00023242"/>
    </source>
</evidence>
<accession>A0A6P4IF44</accession>
<dbReference type="SUPFAM" id="SSF55666">
    <property type="entry name" value="Ribonuclease PH domain 2-like"/>
    <property type="match status" value="1"/>
</dbReference>
<dbReference type="GO" id="GO:0000176">
    <property type="term" value="C:nuclear exosome (RNase complex)"/>
    <property type="evidence" value="ECO:0007669"/>
    <property type="project" value="TreeGrafter"/>
</dbReference>
<keyword evidence="5" id="KW-0539">Nucleus</keyword>
<dbReference type="Proteomes" id="UP001652661">
    <property type="component" value="Chromosome 3R"/>
</dbReference>
<dbReference type="GO" id="GO:0005730">
    <property type="term" value="C:nucleolus"/>
    <property type="evidence" value="ECO:0007669"/>
    <property type="project" value="TreeGrafter"/>
</dbReference>
<dbReference type="CDD" id="cd11372">
    <property type="entry name" value="RNase_PH_RRP46"/>
    <property type="match status" value="1"/>
</dbReference>
<evidence type="ECO:0000256" key="2">
    <source>
        <dbReference type="ARBA" id="ARBA00006678"/>
    </source>
</evidence>
<dbReference type="GO" id="GO:0000177">
    <property type="term" value="C:cytoplasmic exosome (RNase complex)"/>
    <property type="evidence" value="ECO:0007669"/>
    <property type="project" value="TreeGrafter"/>
</dbReference>
<keyword evidence="3" id="KW-0698">rRNA processing</keyword>
<evidence type="ECO:0000256" key="4">
    <source>
        <dbReference type="ARBA" id="ARBA00022835"/>
    </source>
</evidence>
<protein>
    <submittedName>
        <fullName evidence="8">Exosome complex component RRP46</fullName>
    </submittedName>
</protein>
<dbReference type="Pfam" id="PF01138">
    <property type="entry name" value="RNase_PH"/>
    <property type="match status" value="1"/>
</dbReference>
<dbReference type="SUPFAM" id="SSF54211">
    <property type="entry name" value="Ribosomal protein S5 domain 2-like"/>
    <property type="match status" value="1"/>
</dbReference>
<dbReference type="GO" id="GO:0071051">
    <property type="term" value="P:poly(A)-dependent snoRNA 3'-end processing"/>
    <property type="evidence" value="ECO:0007669"/>
    <property type="project" value="TreeGrafter"/>
</dbReference>
<dbReference type="Gene3D" id="3.30.230.70">
    <property type="entry name" value="GHMP Kinase, N-terminal domain"/>
    <property type="match status" value="1"/>
</dbReference>
<evidence type="ECO:0000313" key="8">
    <source>
        <dbReference type="RefSeq" id="XP_017026885.1"/>
    </source>
</evidence>
<dbReference type="PANTHER" id="PTHR11953">
    <property type="entry name" value="EXOSOME COMPLEX COMPONENT"/>
    <property type="match status" value="1"/>
</dbReference>
<dbReference type="OrthoDB" id="27298at2759"/>
<organism evidence="7 8">
    <name type="scientific">Drosophila kikkawai</name>
    <name type="common">Fruit fly</name>
    <dbReference type="NCBI Taxonomy" id="30033"/>
    <lineage>
        <taxon>Eukaryota</taxon>
        <taxon>Metazoa</taxon>
        <taxon>Ecdysozoa</taxon>
        <taxon>Arthropoda</taxon>
        <taxon>Hexapoda</taxon>
        <taxon>Insecta</taxon>
        <taxon>Pterygota</taxon>
        <taxon>Neoptera</taxon>
        <taxon>Endopterygota</taxon>
        <taxon>Diptera</taxon>
        <taxon>Brachycera</taxon>
        <taxon>Muscomorpha</taxon>
        <taxon>Ephydroidea</taxon>
        <taxon>Drosophilidae</taxon>
        <taxon>Drosophila</taxon>
        <taxon>Sophophora</taxon>
    </lineage>
</organism>
<dbReference type="GO" id="GO:0006364">
    <property type="term" value="P:rRNA processing"/>
    <property type="evidence" value="ECO:0007669"/>
    <property type="project" value="UniProtKB-KW"/>
</dbReference>
<dbReference type="OMA" id="CIINEQG"/>
<dbReference type="InterPro" id="IPR027408">
    <property type="entry name" value="PNPase/RNase_PH_dom_sf"/>
</dbReference>
<evidence type="ECO:0000256" key="3">
    <source>
        <dbReference type="ARBA" id="ARBA00022552"/>
    </source>
</evidence>
<dbReference type="InterPro" id="IPR036345">
    <property type="entry name" value="ExoRNase_PH_dom2_sf"/>
</dbReference>
<dbReference type="PANTHER" id="PTHR11953:SF1">
    <property type="entry name" value="EXOSOME COMPLEX COMPONENT RRP46"/>
    <property type="match status" value="1"/>
</dbReference>
<dbReference type="GO" id="GO:0034475">
    <property type="term" value="P:U4 snRNA 3'-end processing"/>
    <property type="evidence" value="ECO:0007669"/>
    <property type="project" value="TreeGrafter"/>
</dbReference>
<evidence type="ECO:0000256" key="1">
    <source>
        <dbReference type="ARBA" id="ARBA00004123"/>
    </source>
</evidence>
<sequence>MNLPEKMDVPKDQLRQMNCEFNPLSRCDGSVMYTQGATVVIAAVLGPIEVKTQNLSIDGSYLECNYRPKAGLPQVKERIREATIRDVLELALLAEAHPHAKMSVQVQELEDRGSIDACAVNSACLAMLIGGLPLKFSFAAVHCIINDQGDYVLDPDQSETFHQRASFTFAFDSVDGDLLLVQTKGSFKIAQFNDIECLCRAASAQIFQFYRSQIAKYHGRSEAIAEKVKEQPEAMEA</sequence>
<dbReference type="InterPro" id="IPR020568">
    <property type="entry name" value="Ribosomal_Su5_D2-typ_SF"/>
</dbReference>
<evidence type="ECO:0000313" key="7">
    <source>
        <dbReference type="Proteomes" id="UP001652661"/>
    </source>
</evidence>
<evidence type="ECO:0000259" key="6">
    <source>
        <dbReference type="Pfam" id="PF01138"/>
    </source>
</evidence>
<dbReference type="RefSeq" id="XP_017026885.1">
    <property type="nucleotide sequence ID" value="XM_017171396.3"/>
</dbReference>
<reference evidence="8" key="1">
    <citation type="submission" date="2025-08" db="UniProtKB">
        <authorList>
            <consortium name="RefSeq"/>
        </authorList>
    </citation>
    <scope>IDENTIFICATION</scope>
    <source>
        <strain evidence="8">14028-0561.14</strain>
        <tissue evidence="8">Whole fly</tissue>
    </source>
</reference>
<gene>
    <name evidence="8" type="primary">Rrp46</name>
</gene>
<dbReference type="GO" id="GO:0071028">
    <property type="term" value="P:nuclear mRNA surveillance"/>
    <property type="evidence" value="ECO:0007669"/>
    <property type="project" value="TreeGrafter"/>
</dbReference>